<evidence type="ECO:0000256" key="13">
    <source>
        <dbReference type="ARBA" id="ARBA00023268"/>
    </source>
</evidence>
<dbReference type="InterPro" id="IPR030677">
    <property type="entry name" value="Nnr"/>
</dbReference>
<evidence type="ECO:0000259" key="20">
    <source>
        <dbReference type="PROSITE" id="PS51383"/>
    </source>
</evidence>
<dbReference type="NCBIfam" id="TIGR00196">
    <property type="entry name" value="yjeF_cterm"/>
    <property type="match status" value="1"/>
</dbReference>
<sequence length="512" mass="52970">MPSAFPLEILTTDQMARADRLTIESGVPAMSLMESAAAAIARATSQILQRTSGRRVLVLCGPGNNGGDGFVAARLLRALRYKVRVASLTPLDQLRGDAAQAAAAWPCPVTSALDCSFDGVDLVIDALFGTGLARDLDSNASALVRRLNRWRRESGQNVVAVDIPSGVDGTTGAVRGAAVEADATVTFFRVKTGHLLLPGRLHCGALTCTHIGIRPSALDSLAVETFVNMPQLWRDALPLPQVEGHKYSRGHALVVSGGASFTGAARLSAAAALRAGAGLVTLASPMEALAVNASALTSVMVRPADGANGLAKVLSDERKNAVAIGPGLGVSEESCAQVETALAPQAYRRAAVLDADALSSFAGDPERLWRATRAAPGPVVMTPHAGEFARLFAACESDCGCRSKLDKAREAARASGAVVLFKGADTVVAAPDGRASILPYATPWLATAGSGDVLTGVIAGLLAQRMDGFLAASCAAWMHARAAEIFGPGLIADDIIAALPQVWRELCAAQQK</sequence>
<evidence type="ECO:0000259" key="21">
    <source>
        <dbReference type="PROSITE" id="PS51385"/>
    </source>
</evidence>
<evidence type="ECO:0000256" key="17">
    <source>
        <dbReference type="HAMAP-Rule" id="MF_01965"/>
    </source>
</evidence>
<dbReference type="EMBL" id="CP034086">
    <property type="protein sequence ID" value="AZG77393.1"/>
    <property type="molecule type" value="Genomic_DNA"/>
</dbReference>
<feature type="binding site" evidence="18">
    <location>
        <position position="165"/>
    </location>
    <ligand>
        <name>K(+)</name>
        <dbReference type="ChEBI" id="CHEBI:29103"/>
    </ligand>
</feature>
<evidence type="ECO:0000256" key="12">
    <source>
        <dbReference type="ARBA" id="ARBA00023239"/>
    </source>
</evidence>
<keyword evidence="9 18" id="KW-0630">Potassium</keyword>
<dbReference type="PROSITE" id="PS51385">
    <property type="entry name" value="YJEF_N"/>
    <property type="match status" value="1"/>
</dbReference>
<dbReference type="HAMAP" id="MF_01966">
    <property type="entry name" value="NADHX_epimerase"/>
    <property type="match status" value="1"/>
</dbReference>
<comment type="cofactor">
    <cofactor evidence="17">
        <name>Mg(2+)</name>
        <dbReference type="ChEBI" id="CHEBI:18420"/>
    </cofactor>
</comment>
<dbReference type="NCBIfam" id="TIGR00197">
    <property type="entry name" value="yjeF_nterm"/>
    <property type="match status" value="1"/>
</dbReference>
<evidence type="ECO:0000256" key="10">
    <source>
        <dbReference type="ARBA" id="ARBA00023027"/>
    </source>
</evidence>
<feature type="binding site" evidence="18">
    <location>
        <position position="65"/>
    </location>
    <ligand>
        <name>K(+)</name>
        <dbReference type="ChEBI" id="CHEBI:29103"/>
    </ligand>
</feature>
<reference evidence="22 23" key="1">
    <citation type="submission" date="2018-11" db="EMBL/GenBank/DDBJ databases">
        <title>Genome squencing of methanotrophic bacteria isolated from alkaline groundwater in Korea.</title>
        <authorList>
            <person name="Nguyen L.N."/>
        </authorList>
    </citation>
    <scope>NUCLEOTIDE SEQUENCE [LARGE SCALE GENOMIC DNA]</scope>
    <source>
        <strain evidence="22 23">GW6</strain>
    </source>
</reference>
<protein>
    <recommendedName>
        <fullName evidence="19">Bifunctional NAD(P)H-hydrate repair enzyme</fullName>
    </recommendedName>
    <alternativeName>
        <fullName evidence="19">Nicotinamide nucleotide repair protein</fullName>
    </alternativeName>
    <domain>
        <recommendedName>
            <fullName evidence="19">ADP-dependent (S)-NAD(P)H-hydrate dehydratase</fullName>
            <ecNumber evidence="19">4.2.1.136</ecNumber>
        </recommendedName>
        <alternativeName>
            <fullName evidence="19">ADP-dependent NAD(P)HX dehydratase</fullName>
        </alternativeName>
    </domain>
    <domain>
        <recommendedName>
            <fullName evidence="19">NAD(P)H-hydrate epimerase</fullName>
            <ecNumber evidence="19">5.1.99.6</ecNumber>
        </recommendedName>
    </domain>
</protein>
<comment type="similarity">
    <text evidence="4 19">In the C-terminal section; belongs to the NnrD/CARKD family.</text>
</comment>
<dbReference type="GO" id="GO:0052856">
    <property type="term" value="F:NAD(P)HX epimerase activity"/>
    <property type="evidence" value="ECO:0007669"/>
    <property type="project" value="UniProtKB-UniRule"/>
</dbReference>
<feature type="binding site" evidence="17">
    <location>
        <begin position="422"/>
        <end position="426"/>
    </location>
    <ligand>
        <name>AMP</name>
        <dbReference type="ChEBI" id="CHEBI:456215"/>
    </ligand>
</feature>
<dbReference type="EC" id="5.1.99.6" evidence="19"/>
<keyword evidence="5 18" id="KW-0479">Metal-binding</keyword>
<evidence type="ECO:0000256" key="18">
    <source>
        <dbReference type="HAMAP-Rule" id="MF_01966"/>
    </source>
</evidence>
<feature type="binding site" evidence="18">
    <location>
        <begin position="64"/>
        <end position="68"/>
    </location>
    <ligand>
        <name>(6S)-NADPHX</name>
        <dbReference type="ChEBI" id="CHEBI:64076"/>
    </ligand>
</feature>
<dbReference type="InterPro" id="IPR029056">
    <property type="entry name" value="Ribokinase-like"/>
</dbReference>
<dbReference type="GO" id="GO:0110051">
    <property type="term" value="P:metabolite repair"/>
    <property type="evidence" value="ECO:0007669"/>
    <property type="project" value="TreeGrafter"/>
</dbReference>
<comment type="subunit">
    <text evidence="17">Homotetramer.</text>
</comment>
<dbReference type="AlphaFoldDB" id="A0A3G8M5Z7"/>
<evidence type="ECO:0000256" key="9">
    <source>
        <dbReference type="ARBA" id="ARBA00022958"/>
    </source>
</evidence>
<feature type="binding site" evidence="17">
    <location>
        <position position="451"/>
    </location>
    <ligand>
        <name>AMP</name>
        <dbReference type="ChEBI" id="CHEBI:456215"/>
    </ligand>
</feature>
<dbReference type="GO" id="GO:0052855">
    <property type="term" value="F:ADP-dependent NAD(P)H-hydrate dehydratase activity"/>
    <property type="evidence" value="ECO:0007669"/>
    <property type="project" value="UniProtKB-UniRule"/>
</dbReference>
<proteinExistence type="inferred from homology"/>
<dbReference type="SUPFAM" id="SSF53613">
    <property type="entry name" value="Ribokinase-like"/>
    <property type="match status" value="1"/>
</dbReference>
<organism evidence="22 23">
    <name type="scientific">Methylocystis rosea</name>
    <dbReference type="NCBI Taxonomy" id="173366"/>
    <lineage>
        <taxon>Bacteria</taxon>
        <taxon>Pseudomonadati</taxon>
        <taxon>Pseudomonadota</taxon>
        <taxon>Alphaproteobacteria</taxon>
        <taxon>Hyphomicrobiales</taxon>
        <taxon>Methylocystaceae</taxon>
        <taxon>Methylocystis</taxon>
    </lineage>
</organism>
<comment type="similarity">
    <text evidence="18">Belongs to the NnrE/AIBP family.</text>
</comment>
<dbReference type="PANTHER" id="PTHR12592">
    <property type="entry name" value="ATP-DEPENDENT (S)-NAD(P)H-HYDRATE DEHYDRATASE FAMILY MEMBER"/>
    <property type="match status" value="1"/>
</dbReference>
<dbReference type="InterPro" id="IPR000631">
    <property type="entry name" value="CARKD"/>
</dbReference>
<dbReference type="EC" id="4.2.1.136" evidence="19"/>
<feature type="domain" description="YjeF N-terminal" evidence="21">
    <location>
        <begin position="15"/>
        <end position="219"/>
    </location>
</feature>
<dbReference type="GO" id="GO:0046496">
    <property type="term" value="P:nicotinamide nucleotide metabolic process"/>
    <property type="evidence" value="ECO:0007669"/>
    <property type="project" value="UniProtKB-UniRule"/>
</dbReference>
<dbReference type="RefSeq" id="WP_124739093.1">
    <property type="nucleotide sequence ID" value="NZ_CP034086.1"/>
</dbReference>
<feature type="binding site" evidence="18">
    <location>
        <position position="162"/>
    </location>
    <ligand>
        <name>(6S)-NADPHX</name>
        <dbReference type="ChEBI" id="CHEBI:64076"/>
    </ligand>
</feature>
<feature type="binding site" evidence="17">
    <location>
        <position position="384"/>
    </location>
    <ligand>
        <name>(6S)-NADPHX</name>
        <dbReference type="ChEBI" id="CHEBI:64076"/>
    </ligand>
</feature>
<dbReference type="CDD" id="cd01171">
    <property type="entry name" value="YXKO-related"/>
    <property type="match status" value="1"/>
</dbReference>
<comment type="catalytic activity">
    <reaction evidence="1 18 19">
        <text>(6R)-NADHX = (6S)-NADHX</text>
        <dbReference type="Rhea" id="RHEA:32215"/>
        <dbReference type="ChEBI" id="CHEBI:64074"/>
        <dbReference type="ChEBI" id="CHEBI:64075"/>
        <dbReference type="EC" id="5.1.99.6"/>
    </reaction>
</comment>
<dbReference type="KEGG" id="mros:EHO51_12000"/>
<feature type="domain" description="YjeF C-terminal" evidence="20">
    <location>
        <begin position="229"/>
        <end position="506"/>
    </location>
</feature>
<comment type="cofactor">
    <cofactor evidence="18 19">
        <name>K(+)</name>
        <dbReference type="ChEBI" id="CHEBI:29103"/>
    </cofactor>
    <text evidence="18 19">Binds 1 potassium ion per subunit.</text>
</comment>
<keyword evidence="11 18" id="KW-0413">Isomerase</keyword>
<keyword evidence="8 17" id="KW-0521">NADP</keyword>
<name>A0A3G8M5Z7_9HYPH</name>
<dbReference type="Proteomes" id="UP000273982">
    <property type="component" value="Chromosome"/>
</dbReference>
<feature type="binding site" evidence="18">
    <location>
        <begin position="129"/>
        <end position="135"/>
    </location>
    <ligand>
        <name>(6S)-NADPHX</name>
        <dbReference type="ChEBI" id="CHEBI:64076"/>
    </ligand>
</feature>
<evidence type="ECO:0000313" key="23">
    <source>
        <dbReference type="Proteomes" id="UP000273982"/>
    </source>
</evidence>
<comment type="similarity">
    <text evidence="17">Belongs to the NnrD/CARKD family.</text>
</comment>
<comment type="caution">
    <text evidence="18">Lacks conserved residue(s) required for the propagation of feature annotation.</text>
</comment>
<keyword evidence="13" id="KW-0511">Multifunctional enzyme</keyword>
<dbReference type="Gene3D" id="3.40.50.10260">
    <property type="entry name" value="YjeF N-terminal domain"/>
    <property type="match status" value="1"/>
</dbReference>
<dbReference type="GO" id="GO:0005524">
    <property type="term" value="F:ATP binding"/>
    <property type="evidence" value="ECO:0007669"/>
    <property type="project" value="UniProtKB-UniRule"/>
</dbReference>
<evidence type="ECO:0000313" key="22">
    <source>
        <dbReference type="EMBL" id="AZG77393.1"/>
    </source>
</evidence>
<accession>A0A3G8M5Z7</accession>
<dbReference type="InterPro" id="IPR017953">
    <property type="entry name" value="Carbohydrate_kinase_pred_CS"/>
</dbReference>
<gene>
    <name evidence="17" type="primary">nnrD</name>
    <name evidence="18" type="synonym">nnrE</name>
    <name evidence="22" type="ORF">EHO51_12000</name>
</gene>
<feature type="binding site" evidence="17">
    <location>
        <position position="452"/>
    </location>
    <ligand>
        <name>(6S)-NADPHX</name>
        <dbReference type="ChEBI" id="CHEBI:64076"/>
    </ligand>
</feature>
<keyword evidence="6 17" id="KW-0547">Nucleotide-binding</keyword>
<dbReference type="GO" id="GO:0046872">
    <property type="term" value="F:metal ion binding"/>
    <property type="evidence" value="ECO:0007669"/>
    <property type="project" value="UniProtKB-UniRule"/>
</dbReference>
<comment type="catalytic activity">
    <reaction evidence="15 17 19">
        <text>(6S)-NADHX + ADP = AMP + phosphate + NADH + H(+)</text>
        <dbReference type="Rhea" id="RHEA:32223"/>
        <dbReference type="ChEBI" id="CHEBI:15378"/>
        <dbReference type="ChEBI" id="CHEBI:43474"/>
        <dbReference type="ChEBI" id="CHEBI:57945"/>
        <dbReference type="ChEBI" id="CHEBI:64074"/>
        <dbReference type="ChEBI" id="CHEBI:456215"/>
        <dbReference type="ChEBI" id="CHEBI:456216"/>
        <dbReference type="EC" id="4.2.1.136"/>
    </reaction>
</comment>
<dbReference type="SUPFAM" id="SSF64153">
    <property type="entry name" value="YjeF N-terminal domain-like"/>
    <property type="match status" value="1"/>
</dbReference>
<keyword evidence="12 17" id="KW-0456">Lyase</keyword>
<dbReference type="PROSITE" id="PS51383">
    <property type="entry name" value="YJEF_C_3"/>
    <property type="match status" value="1"/>
</dbReference>
<evidence type="ECO:0000256" key="4">
    <source>
        <dbReference type="ARBA" id="ARBA00009524"/>
    </source>
</evidence>
<keyword evidence="10 17" id="KW-0520">NAD</keyword>
<feature type="binding site" evidence="17">
    <location>
        <position position="327"/>
    </location>
    <ligand>
        <name>(6S)-NADPHX</name>
        <dbReference type="ChEBI" id="CHEBI:64076"/>
    </ligand>
</feature>
<evidence type="ECO:0000256" key="15">
    <source>
        <dbReference type="ARBA" id="ARBA00048238"/>
    </source>
</evidence>
<dbReference type="Pfam" id="PF01256">
    <property type="entry name" value="Carb_kinase"/>
    <property type="match status" value="1"/>
</dbReference>
<dbReference type="InterPro" id="IPR004443">
    <property type="entry name" value="YjeF_N_dom"/>
</dbReference>
<dbReference type="HAMAP" id="MF_01965">
    <property type="entry name" value="NADHX_dehydratase"/>
    <property type="match status" value="1"/>
</dbReference>
<dbReference type="PANTHER" id="PTHR12592:SF0">
    <property type="entry name" value="ATP-DEPENDENT (S)-NAD(P)H-HYDRATE DEHYDRATASE"/>
    <property type="match status" value="1"/>
</dbReference>
<dbReference type="PIRSF" id="PIRSF017184">
    <property type="entry name" value="Nnr"/>
    <property type="match status" value="1"/>
</dbReference>
<evidence type="ECO:0000256" key="14">
    <source>
        <dbReference type="ARBA" id="ARBA00025153"/>
    </source>
</evidence>
<evidence type="ECO:0000256" key="11">
    <source>
        <dbReference type="ARBA" id="ARBA00023235"/>
    </source>
</evidence>
<keyword evidence="7 17" id="KW-0067">ATP-binding</keyword>
<comment type="function">
    <text evidence="18">Catalyzes the epimerization of the S- and R-forms of NAD(P)HX, a damaged form of NAD(P)H that is a result of enzymatic or heat-dependent hydration. This is a prerequisite for the S-specific NAD(P)H-hydrate dehydratase to allow the repair of both epimers of NAD(P)HX.</text>
</comment>
<comment type="catalytic activity">
    <reaction evidence="16 17 19">
        <text>(6S)-NADPHX + ADP = AMP + phosphate + NADPH + H(+)</text>
        <dbReference type="Rhea" id="RHEA:32235"/>
        <dbReference type="ChEBI" id="CHEBI:15378"/>
        <dbReference type="ChEBI" id="CHEBI:43474"/>
        <dbReference type="ChEBI" id="CHEBI:57783"/>
        <dbReference type="ChEBI" id="CHEBI:64076"/>
        <dbReference type="ChEBI" id="CHEBI:456215"/>
        <dbReference type="ChEBI" id="CHEBI:456216"/>
        <dbReference type="EC" id="4.2.1.136"/>
    </reaction>
</comment>
<evidence type="ECO:0000256" key="8">
    <source>
        <dbReference type="ARBA" id="ARBA00022857"/>
    </source>
</evidence>
<feature type="binding site" evidence="18">
    <location>
        <position position="125"/>
    </location>
    <ligand>
        <name>K(+)</name>
        <dbReference type="ChEBI" id="CHEBI:29103"/>
    </ligand>
</feature>
<comment type="catalytic activity">
    <reaction evidence="2 18 19">
        <text>(6R)-NADPHX = (6S)-NADPHX</text>
        <dbReference type="Rhea" id="RHEA:32227"/>
        <dbReference type="ChEBI" id="CHEBI:64076"/>
        <dbReference type="ChEBI" id="CHEBI:64077"/>
        <dbReference type="EC" id="5.1.99.6"/>
    </reaction>
</comment>
<comment type="similarity">
    <text evidence="3 19">In the N-terminal section; belongs to the NnrE/AIBP family.</text>
</comment>
<evidence type="ECO:0000256" key="2">
    <source>
        <dbReference type="ARBA" id="ARBA00000909"/>
    </source>
</evidence>
<evidence type="ECO:0000256" key="7">
    <source>
        <dbReference type="ARBA" id="ARBA00022840"/>
    </source>
</evidence>
<evidence type="ECO:0000256" key="6">
    <source>
        <dbReference type="ARBA" id="ARBA00022741"/>
    </source>
</evidence>
<evidence type="ECO:0000256" key="1">
    <source>
        <dbReference type="ARBA" id="ARBA00000013"/>
    </source>
</evidence>
<dbReference type="PROSITE" id="PS01050">
    <property type="entry name" value="YJEF_C_2"/>
    <property type="match status" value="1"/>
</dbReference>
<evidence type="ECO:0000256" key="3">
    <source>
        <dbReference type="ARBA" id="ARBA00006001"/>
    </source>
</evidence>
<evidence type="ECO:0000256" key="16">
    <source>
        <dbReference type="ARBA" id="ARBA00049209"/>
    </source>
</evidence>
<dbReference type="Pfam" id="PF03853">
    <property type="entry name" value="YjeF_N"/>
    <property type="match status" value="1"/>
</dbReference>
<feature type="binding site" evidence="17">
    <location>
        <position position="264"/>
    </location>
    <ligand>
        <name>(6S)-NADPHX</name>
        <dbReference type="ChEBI" id="CHEBI:64076"/>
    </ligand>
</feature>
<dbReference type="Gene3D" id="3.40.1190.20">
    <property type="match status" value="1"/>
</dbReference>
<dbReference type="InterPro" id="IPR036652">
    <property type="entry name" value="YjeF_N_dom_sf"/>
</dbReference>
<comment type="function">
    <text evidence="14 19">Bifunctional enzyme that catalyzes the epimerization of the S- and R-forms of NAD(P)HX and the dehydration of the S-form of NAD(P)HX at the expense of ADP, which is converted to AMP. This allows the repair of both epimers of NAD(P)HX, a damaged form of NAD(P)H that is a result of enzymatic or heat-dependent hydration.</text>
</comment>
<evidence type="ECO:0000256" key="19">
    <source>
        <dbReference type="PIRNR" id="PIRNR017184"/>
    </source>
</evidence>
<comment type="function">
    <text evidence="17">Catalyzes the dehydration of the S-form of NAD(P)HX at the expense of ADP, which is converted to AMP. Together with NAD(P)HX epimerase, which catalyzes the epimerization of the S- and R-forms, the enzyme allows the repair of both epimers of NAD(P)HX, a damaged form of NAD(P)H that is a result of enzymatic or heat-dependent hydration.</text>
</comment>
<evidence type="ECO:0000256" key="5">
    <source>
        <dbReference type="ARBA" id="ARBA00022723"/>
    </source>
</evidence>